<evidence type="ECO:0000259" key="4">
    <source>
        <dbReference type="PROSITE" id="PS50949"/>
    </source>
</evidence>
<feature type="domain" description="HTH gntR-type" evidence="4">
    <location>
        <begin position="12"/>
        <end position="82"/>
    </location>
</feature>
<dbReference type="SUPFAM" id="SSF46785">
    <property type="entry name" value="Winged helix' DNA-binding domain"/>
    <property type="match status" value="1"/>
</dbReference>
<dbReference type="Gene3D" id="1.20.120.530">
    <property type="entry name" value="GntR ligand-binding domain-like"/>
    <property type="match status" value="1"/>
</dbReference>
<accession>A0A8J2ZR45</accession>
<dbReference type="GO" id="GO:0003700">
    <property type="term" value="F:DNA-binding transcription factor activity"/>
    <property type="evidence" value="ECO:0007669"/>
    <property type="project" value="InterPro"/>
</dbReference>
<reference evidence="5" key="1">
    <citation type="journal article" date="2014" name="Int. J. Syst. Evol. Microbiol.">
        <title>Complete genome sequence of Corynebacterium casei LMG S-19264T (=DSM 44701T), isolated from a smear-ripened cheese.</title>
        <authorList>
            <consortium name="US DOE Joint Genome Institute (JGI-PGF)"/>
            <person name="Walter F."/>
            <person name="Albersmeier A."/>
            <person name="Kalinowski J."/>
            <person name="Ruckert C."/>
        </authorList>
    </citation>
    <scope>NUCLEOTIDE SEQUENCE</scope>
    <source>
        <strain evidence="5">CGMCC 1.12777</strain>
    </source>
</reference>
<dbReference type="InterPro" id="IPR000524">
    <property type="entry name" value="Tscrpt_reg_HTH_GntR"/>
</dbReference>
<keyword evidence="2" id="KW-0238">DNA-binding</keyword>
<keyword evidence="6" id="KW-1185">Reference proteome</keyword>
<dbReference type="EMBL" id="BMFV01000001">
    <property type="protein sequence ID" value="GGH73890.1"/>
    <property type="molecule type" value="Genomic_DNA"/>
</dbReference>
<sequence>MKNQWIKPVKRVSLREHIYSVLKRAIINLELKPGEVLRDQVIAEQFEVSRTPVREALKRLEDEGLIETFPGAITRVTLIKEEESQHILQVLGTLHTLATRLALPVMTSDNLKAMQDFNQQLLLCIKNKDARGAIDADSAFHQVILNAANNPEIISCLELMTPKIQRVELVKFQSIDSLLSVDQHQEIIDAIADRNEKQAVKVMEENWSILNALLSKDMPPSSP</sequence>
<organism evidence="5 6">
    <name type="scientific">Pullulanibacillus pueri</name>
    <dbReference type="NCBI Taxonomy" id="1437324"/>
    <lineage>
        <taxon>Bacteria</taxon>
        <taxon>Bacillati</taxon>
        <taxon>Bacillota</taxon>
        <taxon>Bacilli</taxon>
        <taxon>Bacillales</taxon>
        <taxon>Sporolactobacillaceae</taxon>
        <taxon>Pullulanibacillus</taxon>
    </lineage>
</organism>
<evidence type="ECO:0000256" key="2">
    <source>
        <dbReference type="ARBA" id="ARBA00023125"/>
    </source>
</evidence>
<dbReference type="AlphaFoldDB" id="A0A8J2ZR45"/>
<evidence type="ECO:0000256" key="3">
    <source>
        <dbReference type="ARBA" id="ARBA00023163"/>
    </source>
</evidence>
<dbReference type="GO" id="GO:0003677">
    <property type="term" value="F:DNA binding"/>
    <property type="evidence" value="ECO:0007669"/>
    <property type="project" value="UniProtKB-KW"/>
</dbReference>
<dbReference type="Pfam" id="PF00392">
    <property type="entry name" value="GntR"/>
    <property type="match status" value="1"/>
</dbReference>
<dbReference type="InterPro" id="IPR008920">
    <property type="entry name" value="TF_FadR/GntR_C"/>
</dbReference>
<reference evidence="5" key="2">
    <citation type="submission" date="2020-09" db="EMBL/GenBank/DDBJ databases">
        <authorList>
            <person name="Sun Q."/>
            <person name="Zhou Y."/>
        </authorList>
    </citation>
    <scope>NUCLEOTIDE SEQUENCE</scope>
    <source>
        <strain evidence="5">CGMCC 1.12777</strain>
    </source>
</reference>
<dbReference type="Gene3D" id="1.10.10.10">
    <property type="entry name" value="Winged helix-like DNA-binding domain superfamily/Winged helix DNA-binding domain"/>
    <property type="match status" value="1"/>
</dbReference>
<comment type="caution">
    <text evidence="5">The sequence shown here is derived from an EMBL/GenBank/DDBJ whole genome shotgun (WGS) entry which is preliminary data.</text>
</comment>
<dbReference type="InterPro" id="IPR036390">
    <property type="entry name" value="WH_DNA-bd_sf"/>
</dbReference>
<dbReference type="PRINTS" id="PR00035">
    <property type="entry name" value="HTHGNTR"/>
</dbReference>
<proteinExistence type="predicted"/>
<protein>
    <submittedName>
        <fullName evidence="5">GntR family transcriptional regulator</fullName>
    </submittedName>
</protein>
<dbReference type="PANTHER" id="PTHR43537:SF5">
    <property type="entry name" value="UXU OPERON TRANSCRIPTIONAL REGULATOR"/>
    <property type="match status" value="1"/>
</dbReference>
<dbReference type="InterPro" id="IPR036388">
    <property type="entry name" value="WH-like_DNA-bd_sf"/>
</dbReference>
<evidence type="ECO:0000313" key="6">
    <source>
        <dbReference type="Proteomes" id="UP000656813"/>
    </source>
</evidence>
<dbReference type="CDD" id="cd07377">
    <property type="entry name" value="WHTH_GntR"/>
    <property type="match status" value="1"/>
</dbReference>
<keyword evidence="1" id="KW-0805">Transcription regulation</keyword>
<evidence type="ECO:0000256" key="1">
    <source>
        <dbReference type="ARBA" id="ARBA00023015"/>
    </source>
</evidence>
<keyword evidence="3" id="KW-0804">Transcription</keyword>
<gene>
    <name evidence="5" type="ORF">GCM10007096_01580</name>
</gene>
<dbReference type="Proteomes" id="UP000656813">
    <property type="component" value="Unassembled WGS sequence"/>
</dbReference>
<evidence type="ECO:0000313" key="5">
    <source>
        <dbReference type="EMBL" id="GGH73890.1"/>
    </source>
</evidence>
<dbReference type="SUPFAM" id="SSF48008">
    <property type="entry name" value="GntR ligand-binding domain-like"/>
    <property type="match status" value="1"/>
</dbReference>
<name>A0A8J2ZR45_9BACL</name>
<dbReference type="SMART" id="SM00895">
    <property type="entry name" value="FCD"/>
    <property type="match status" value="1"/>
</dbReference>
<dbReference type="RefSeq" id="WP_188495073.1">
    <property type="nucleotide sequence ID" value="NZ_BMFV01000001.1"/>
</dbReference>
<dbReference type="PROSITE" id="PS50949">
    <property type="entry name" value="HTH_GNTR"/>
    <property type="match status" value="1"/>
</dbReference>
<dbReference type="InterPro" id="IPR011711">
    <property type="entry name" value="GntR_C"/>
</dbReference>
<dbReference type="PANTHER" id="PTHR43537">
    <property type="entry name" value="TRANSCRIPTIONAL REGULATOR, GNTR FAMILY"/>
    <property type="match status" value="1"/>
</dbReference>
<dbReference type="Pfam" id="PF07729">
    <property type="entry name" value="FCD"/>
    <property type="match status" value="1"/>
</dbReference>
<dbReference type="SMART" id="SM00345">
    <property type="entry name" value="HTH_GNTR"/>
    <property type="match status" value="1"/>
</dbReference>